<gene>
    <name evidence="2" type="ORF">GCM10022407_05970</name>
</gene>
<evidence type="ECO:0000313" key="2">
    <source>
        <dbReference type="EMBL" id="GAA3961858.1"/>
    </source>
</evidence>
<evidence type="ECO:0000259" key="1">
    <source>
        <dbReference type="Pfam" id="PF09995"/>
    </source>
</evidence>
<feature type="domain" description="ER-bound oxygenase mpaB/mpaB'/Rubber oxygenase catalytic" evidence="1">
    <location>
        <begin position="43"/>
        <end position="212"/>
    </location>
</feature>
<keyword evidence="3" id="KW-1185">Reference proteome</keyword>
<dbReference type="RefSeq" id="WP_345120826.1">
    <property type="nucleotide sequence ID" value="NZ_BAABDI010000002.1"/>
</dbReference>
<dbReference type="EMBL" id="BAABDI010000002">
    <property type="protein sequence ID" value="GAA3961858.1"/>
    <property type="molecule type" value="Genomic_DNA"/>
</dbReference>
<proteinExistence type="predicted"/>
<comment type="caution">
    <text evidence="2">The sequence shown here is derived from an EMBL/GenBank/DDBJ whole genome shotgun (WGS) entry which is preliminary data.</text>
</comment>
<dbReference type="Pfam" id="PF09995">
    <property type="entry name" value="MPAB_Lcp_cat"/>
    <property type="match status" value="1"/>
</dbReference>
<dbReference type="Proteomes" id="UP001501556">
    <property type="component" value="Unassembled WGS sequence"/>
</dbReference>
<reference evidence="3" key="1">
    <citation type="journal article" date="2019" name="Int. J. Syst. Evol. Microbiol.">
        <title>The Global Catalogue of Microorganisms (GCM) 10K type strain sequencing project: providing services to taxonomists for standard genome sequencing and annotation.</title>
        <authorList>
            <consortium name="The Broad Institute Genomics Platform"/>
            <consortium name="The Broad Institute Genome Sequencing Center for Infectious Disease"/>
            <person name="Wu L."/>
            <person name="Ma J."/>
        </authorList>
    </citation>
    <scope>NUCLEOTIDE SEQUENCE [LARGE SCALE GENOMIC DNA]</scope>
    <source>
        <strain evidence="3">JCM 17217</strain>
    </source>
</reference>
<accession>A0ABP7P9B1</accession>
<sequence length="277" mass="30761">MPDFVAPTSIVRRIWGTSDTVLFIFAGAAAEFALNKAVDWLYFTGRLPADPLGRLFTTVDYARRIVFANQAGAERAIDTIAAIHGAVEARRGQSIPDWAYRDVLFMLIAYSIKAFEVLERPLTMTECEEITAVFCRVGRRMGIPDLPTSYPAWLLAREQHLAQNLAASAYTTDLYLQYRKHLGGPRYQLLRAIQGRVVPPVVRQLLRLPSGAFLQPALAFYGLTKHWPASQWAKNALLPTDYQARIQALDGAPVEEAEPSGAAVIPLRCPIGHQVNV</sequence>
<organism evidence="2 3">
    <name type="scientific">Hymenobacter antarcticus</name>
    <dbReference type="NCBI Taxonomy" id="486270"/>
    <lineage>
        <taxon>Bacteria</taxon>
        <taxon>Pseudomonadati</taxon>
        <taxon>Bacteroidota</taxon>
        <taxon>Cytophagia</taxon>
        <taxon>Cytophagales</taxon>
        <taxon>Hymenobacteraceae</taxon>
        <taxon>Hymenobacter</taxon>
    </lineage>
</organism>
<protein>
    <recommendedName>
        <fullName evidence="1">ER-bound oxygenase mpaB/mpaB'/Rubber oxygenase catalytic domain-containing protein</fullName>
    </recommendedName>
</protein>
<evidence type="ECO:0000313" key="3">
    <source>
        <dbReference type="Proteomes" id="UP001501556"/>
    </source>
</evidence>
<name>A0ABP7P9B1_9BACT</name>
<dbReference type="InterPro" id="IPR018713">
    <property type="entry name" value="MPAB/Lcp_cat_dom"/>
</dbReference>